<dbReference type="GO" id="GO:0005524">
    <property type="term" value="F:ATP binding"/>
    <property type="evidence" value="ECO:0007669"/>
    <property type="project" value="UniProtKB-KW"/>
</dbReference>
<evidence type="ECO:0000259" key="7">
    <source>
        <dbReference type="Pfam" id="PF02782"/>
    </source>
</evidence>
<evidence type="ECO:0000313" key="9">
    <source>
        <dbReference type="Proteomes" id="UP000314960"/>
    </source>
</evidence>
<dbReference type="InterPro" id="IPR018485">
    <property type="entry name" value="FGGY_C"/>
</dbReference>
<evidence type="ECO:0008006" key="10">
    <source>
        <dbReference type="Google" id="ProtNLM"/>
    </source>
</evidence>
<dbReference type="RefSeq" id="WP_141053451.1">
    <property type="nucleotide sequence ID" value="NZ_CP018176.1"/>
</dbReference>
<dbReference type="GO" id="GO:0019563">
    <property type="term" value="P:glycerol catabolic process"/>
    <property type="evidence" value="ECO:0007669"/>
    <property type="project" value="TreeGrafter"/>
</dbReference>
<dbReference type="GO" id="GO:0004370">
    <property type="term" value="F:glycerol kinase activity"/>
    <property type="evidence" value="ECO:0007669"/>
    <property type="project" value="TreeGrafter"/>
</dbReference>
<evidence type="ECO:0000256" key="2">
    <source>
        <dbReference type="ARBA" id="ARBA00022679"/>
    </source>
</evidence>
<dbReference type="InterPro" id="IPR000577">
    <property type="entry name" value="Carb_kinase_FGGY"/>
</dbReference>
<keyword evidence="2" id="KW-0808">Transferase</keyword>
<dbReference type="InterPro" id="IPR018484">
    <property type="entry name" value="FGGY_N"/>
</dbReference>
<dbReference type="Pfam" id="PF02782">
    <property type="entry name" value="FGGY_C"/>
    <property type="match status" value="1"/>
</dbReference>
<evidence type="ECO:0000256" key="3">
    <source>
        <dbReference type="ARBA" id="ARBA00022741"/>
    </source>
</evidence>
<dbReference type="PANTHER" id="PTHR10196">
    <property type="entry name" value="SUGAR KINASE"/>
    <property type="match status" value="1"/>
</dbReference>
<evidence type="ECO:0000259" key="6">
    <source>
        <dbReference type="Pfam" id="PF00370"/>
    </source>
</evidence>
<evidence type="ECO:0000256" key="5">
    <source>
        <dbReference type="ARBA" id="ARBA00022840"/>
    </source>
</evidence>
<dbReference type="PANTHER" id="PTHR10196:SF69">
    <property type="entry name" value="GLYCEROL KINASE"/>
    <property type="match status" value="1"/>
</dbReference>
<name>A0A3S6QP43_9LACO</name>
<organism evidence="8 9">
    <name type="scientific">Liquorilactobacillus hordei</name>
    <dbReference type="NCBI Taxonomy" id="468911"/>
    <lineage>
        <taxon>Bacteria</taxon>
        <taxon>Bacillati</taxon>
        <taxon>Bacillota</taxon>
        <taxon>Bacilli</taxon>
        <taxon>Lactobacillales</taxon>
        <taxon>Lactobacillaceae</taxon>
        <taxon>Liquorilactobacillus</taxon>
    </lineage>
</organism>
<dbReference type="Gene3D" id="3.30.420.40">
    <property type="match status" value="2"/>
</dbReference>
<protein>
    <recommendedName>
        <fullName evidence="10">Glycerol kinase</fullName>
    </recommendedName>
</protein>
<dbReference type="KEGG" id="lhw:BSQ49_05765"/>
<proteinExistence type="inferred from homology"/>
<evidence type="ECO:0000313" key="8">
    <source>
        <dbReference type="EMBL" id="AUJ29743.1"/>
    </source>
</evidence>
<keyword evidence="5" id="KW-0067">ATP-binding</keyword>
<dbReference type="Pfam" id="PF00370">
    <property type="entry name" value="FGGY_N"/>
    <property type="match status" value="1"/>
</dbReference>
<dbReference type="CDD" id="cd07769">
    <property type="entry name" value="ASKHA_NBD_FGGY_GK"/>
    <property type="match status" value="1"/>
</dbReference>
<evidence type="ECO:0000256" key="1">
    <source>
        <dbReference type="ARBA" id="ARBA00009156"/>
    </source>
</evidence>
<reference evidence="8 9" key="1">
    <citation type="submission" date="2016-11" db="EMBL/GenBank/DDBJ databases">
        <title>Interaction between Lactobacillus species and yeast in water kefir.</title>
        <authorList>
            <person name="Behr J."/>
            <person name="Xu D."/>
            <person name="Vogel R.F."/>
        </authorList>
    </citation>
    <scope>NUCLEOTIDE SEQUENCE [LARGE SCALE GENOMIC DNA]</scope>
    <source>
        <strain evidence="8 9">TMW 1.1822</strain>
    </source>
</reference>
<feature type="domain" description="Carbohydrate kinase FGGY C-terminal" evidence="7">
    <location>
        <begin position="260"/>
        <end position="443"/>
    </location>
</feature>
<dbReference type="AlphaFoldDB" id="A0A3S6QP43"/>
<evidence type="ECO:0000256" key="4">
    <source>
        <dbReference type="ARBA" id="ARBA00022777"/>
    </source>
</evidence>
<gene>
    <name evidence="8" type="ORF">BSQ49_05765</name>
</gene>
<dbReference type="PIRSF" id="PIRSF000538">
    <property type="entry name" value="GlpK"/>
    <property type="match status" value="1"/>
</dbReference>
<dbReference type="Proteomes" id="UP000314960">
    <property type="component" value="Chromosome"/>
</dbReference>
<dbReference type="EMBL" id="CP018176">
    <property type="protein sequence ID" value="AUJ29743.1"/>
    <property type="molecule type" value="Genomic_DNA"/>
</dbReference>
<comment type="similarity">
    <text evidence="1">Belongs to the FGGY kinase family.</text>
</comment>
<keyword evidence="4" id="KW-0418">Kinase</keyword>
<accession>A0A3S6QP43</accession>
<dbReference type="GO" id="GO:0005829">
    <property type="term" value="C:cytosol"/>
    <property type="evidence" value="ECO:0007669"/>
    <property type="project" value="TreeGrafter"/>
</dbReference>
<feature type="domain" description="Carbohydrate kinase FGGY N-terminal" evidence="6">
    <location>
        <begin position="5"/>
        <end position="249"/>
    </location>
</feature>
<keyword evidence="3" id="KW-0547">Nucleotide-binding</keyword>
<sequence length="484" mass="53346">MTELTLAIDQSTQGTKVLLVNPDGTIAYKVTKKHRQIISRRGWISHDLTEIKDNLKALIHVALENARMTGDKIIAVAISNQRETAAAWSKITAEPLALAIVWQDNRAFSLTNSNELQDYADLIKQKTGLPLTPYFTAAKFTWMQRYEPAVRNALSIDDLCLGTIDSWLLYILTNGNYKTEPSNACRTQLMNLETGTWDLKLCSLFEINPKSLPQIVDSDSIFGETTLFDELRNPIPIISMLGDSQAALFAENCLKPGQIKVTFGTGSSIMMNTGEEIVRSTHGLNTSIAWRKNGQTTYALEGNVNYSGALVTWLKDNLNLIIDPIETSSMAESANPNDTTFLIPAFSGLAAPYNYPQLKAALVGMSQLTGRNEIVRAGLDAVVYQINDIVMLMLQDFKTITSPIHADGGMIANHYLMQRLANIVQYSVAVSPIQELSGVGAALNGKSNGGLDFLPSQVYKPAIRKSDATKQIQLWTDNIRQLVK</sequence>
<dbReference type="SUPFAM" id="SSF53067">
    <property type="entry name" value="Actin-like ATPase domain"/>
    <property type="match status" value="2"/>
</dbReference>
<dbReference type="InterPro" id="IPR043129">
    <property type="entry name" value="ATPase_NBD"/>
</dbReference>